<dbReference type="Gene3D" id="3.40.50.300">
    <property type="entry name" value="P-loop containing nucleotide triphosphate hydrolases"/>
    <property type="match status" value="2"/>
</dbReference>
<keyword evidence="12" id="KW-0234">DNA repair</keyword>
<comment type="catalytic activity">
    <reaction evidence="16">
        <text>ATP + H2O = ADP + phosphate + H(+)</text>
        <dbReference type="Rhea" id="RHEA:13065"/>
        <dbReference type="ChEBI" id="CHEBI:15377"/>
        <dbReference type="ChEBI" id="CHEBI:15378"/>
        <dbReference type="ChEBI" id="CHEBI:30616"/>
        <dbReference type="ChEBI" id="CHEBI:43474"/>
        <dbReference type="ChEBI" id="CHEBI:456216"/>
        <dbReference type="EC" id="5.6.2.3"/>
    </reaction>
</comment>
<evidence type="ECO:0000256" key="10">
    <source>
        <dbReference type="ARBA" id="ARBA00023014"/>
    </source>
</evidence>
<evidence type="ECO:0000256" key="8">
    <source>
        <dbReference type="ARBA" id="ARBA00022840"/>
    </source>
</evidence>
<keyword evidence="3" id="KW-0479">Metal-binding</keyword>
<dbReference type="InterPro" id="IPR042493">
    <property type="entry name" value="XPD_DNA_FeS"/>
</dbReference>
<keyword evidence="4" id="KW-0547">Nucleotide-binding</keyword>
<comment type="similarity">
    <text evidence="14">Belongs to the helicase family. DinG subfamily.</text>
</comment>
<dbReference type="SUPFAM" id="SSF52540">
    <property type="entry name" value="P-loop containing nucleoside triphosphate hydrolases"/>
    <property type="match status" value="1"/>
</dbReference>
<proteinExistence type="inferred from homology"/>
<keyword evidence="11" id="KW-0238">DNA-binding</keyword>
<evidence type="ECO:0000259" key="17">
    <source>
        <dbReference type="PROSITE" id="PS51193"/>
    </source>
</evidence>
<evidence type="ECO:0000313" key="19">
    <source>
        <dbReference type="Proteomes" id="UP000784128"/>
    </source>
</evidence>
<dbReference type="RefSeq" id="WP_214300373.1">
    <property type="nucleotide sequence ID" value="NZ_JAHDYS010000014.1"/>
</dbReference>
<dbReference type="InterPro" id="IPR011604">
    <property type="entry name" value="PDDEXK-like_dom_sf"/>
</dbReference>
<dbReference type="SMART" id="SM00487">
    <property type="entry name" value="DEXDc"/>
    <property type="match status" value="1"/>
</dbReference>
<keyword evidence="2" id="KW-0004">4Fe-4S</keyword>
<dbReference type="InterPro" id="IPR006554">
    <property type="entry name" value="Helicase-like_DEXD_c2"/>
</dbReference>
<dbReference type="Gene3D" id="1.10.275.40">
    <property type="match status" value="1"/>
</dbReference>
<organism evidence="18 19">
    <name type="scientific">Pelotalea chapellei</name>
    <dbReference type="NCBI Taxonomy" id="44671"/>
    <lineage>
        <taxon>Bacteria</taxon>
        <taxon>Pseudomonadati</taxon>
        <taxon>Thermodesulfobacteriota</taxon>
        <taxon>Desulfuromonadia</taxon>
        <taxon>Geobacterales</taxon>
        <taxon>Geobacteraceae</taxon>
        <taxon>Pelotalea</taxon>
    </lineage>
</organism>
<keyword evidence="7 18" id="KW-0347">Helicase</keyword>
<keyword evidence="13" id="KW-0413">Isomerase</keyword>
<evidence type="ECO:0000256" key="3">
    <source>
        <dbReference type="ARBA" id="ARBA00022723"/>
    </source>
</evidence>
<evidence type="ECO:0000256" key="2">
    <source>
        <dbReference type="ARBA" id="ARBA00022485"/>
    </source>
</evidence>
<dbReference type="Gene3D" id="1.10.30.20">
    <property type="entry name" value="Bacterial XPD DNA helicase, FeS cluster domain"/>
    <property type="match status" value="1"/>
</dbReference>
<comment type="caution">
    <text evidence="18">The sequence shown here is derived from an EMBL/GenBank/DDBJ whole genome shotgun (WGS) entry which is preliminary data.</text>
</comment>
<keyword evidence="6" id="KW-0378">Hydrolase</keyword>
<dbReference type="Gene3D" id="3.90.320.10">
    <property type="match status" value="1"/>
</dbReference>
<dbReference type="Pfam" id="PF13307">
    <property type="entry name" value="Helicase_C_2"/>
    <property type="match status" value="1"/>
</dbReference>
<keyword evidence="19" id="KW-1185">Reference proteome</keyword>
<dbReference type="InterPro" id="IPR027417">
    <property type="entry name" value="P-loop_NTPase"/>
</dbReference>
<dbReference type="EMBL" id="JAHDYS010000014">
    <property type="protein sequence ID" value="MBT1072896.1"/>
    <property type="molecule type" value="Genomic_DNA"/>
</dbReference>
<dbReference type="InterPro" id="IPR045028">
    <property type="entry name" value="DinG/Rad3-like"/>
</dbReference>
<keyword evidence="5" id="KW-0227">DNA damage</keyword>
<name>A0ABS5UB35_9BACT</name>
<evidence type="ECO:0000256" key="15">
    <source>
        <dbReference type="ARBA" id="ARBA00044969"/>
    </source>
</evidence>
<comment type="cofactor">
    <cofactor evidence="1">
        <name>[4Fe-4S] cluster</name>
        <dbReference type="ChEBI" id="CHEBI:49883"/>
    </cofactor>
</comment>
<dbReference type="InterPro" id="IPR011545">
    <property type="entry name" value="DEAD/DEAH_box_helicase_dom"/>
</dbReference>
<evidence type="ECO:0000256" key="14">
    <source>
        <dbReference type="ARBA" id="ARBA00038058"/>
    </source>
</evidence>
<keyword evidence="9" id="KW-0408">Iron</keyword>
<dbReference type="InterPro" id="IPR010614">
    <property type="entry name" value="RAD3-like_helicase_DEAD"/>
</dbReference>
<dbReference type="Proteomes" id="UP000784128">
    <property type="component" value="Unassembled WGS sequence"/>
</dbReference>
<evidence type="ECO:0000256" key="16">
    <source>
        <dbReference type="ARBA" id="ARBA00048954"/>
    </source>
</evidence>
<evidence type="ECO:0000256" key="1">
    <source>
        <dbReference type="ARBA" id="ARBA00001966"/>
    </source>
</evidence>
<dbReference type="SMART" id="SM00488">
    <property type="entry name" value="DEXDc2"/>
    <property type="match status" value="1"/>
</dbReference>
<protein>
    <recommendedName>
        <fullName evidence="15">DNA 5'-3' helicase</fullName>
        <ecNumber evidence="15">5.6.2.3</ecNumber>
    </recommendedName>
</protein>
<dbReference type="PANTHER" id="PTHR11472:SF34">
    <property type="entry name" value="REGULATOR OF TELOMERE ELONGATION HELICASE 1"/>
    <property type="match status" value="1"/>
</dbReference>
<feature type="domain" description="Helicase ATP-binding" evidence="17">
    <location>
        <begin position="185"/>
        <end position="432"/>
    </location>
</feature>
<evidence type="ECO:0000256" key="6">
    <source>
        <dbReference type="ARBA" id="ARBA00022801"/>
    </source>
</evidence>
<dbReference type="GO" id="GO:0004386">
    <property type="term" value="F:helicase activity"/>
    <property type="evidence" value="ECO:0007669"/>
    <property type="project" value="UniProtKB-KW"/>
</dbReference>
<evidence type="ECO:0000256" key="11">
    <source>
        <dbReference type="ARBA" id="ARBA00023125"/>
    </source>
</evidence>
<dbReference type="InterPro" id="IPR014013">
    <property type="entry name" value="Helic_SF1/SF2_ATP-bd_DinG/Rad3"/>
</dbReference>
<dbReference type="Pfam" id="PF06733">
    <property type="entry name" value="DEAD_2"/>
    <property type="match status" value="1"/>
</dbReference>
<accession>A0ABS5UB35</accession>
<sequence length="797" mass="90513">MKIIIIPLRDFAVPSPLTGSIDTHSGLGQAAADGREIHQRVQKRRAKADPLYQAEVPITSLFDRDQYCFRVDGRMDGIFRHDPPHIEEIKSAFNLADLQRRLSGNPLEHPYSLQLLTYGYLYWREHRVIPLLTLHLVSSRSGQSSDLAVVLDISLYEEWLERRLTELTAEARRVEKRTARRRKTAGETIFPFANPRPGQVELMQEIEQGMNEGRPMLIQAPTGLGKTMAVLYPVLKEALERGQQVIYVTPKNSQHAVAEDAVVRLQKAGVKLTSLTITAKGKICFKSEPLCNPEFCEFARDYYTKVQQGGIRELLSRKRKLKARLFRTLGEQYQVCPFELQLESARDADLVICDYNYVFAPRSALGRLNTLVVDQSGKPDLVIDEAHNLPGRAMEYYSPELSSLVLEKMREEIHLLAPRFRQEAEELLDGCLRTIAACRAKEAHAVRIDPPVGGFLEQDARLRAFLSRYLESDTELRHRDVILRLCFYWAEFSETLEYAADPEQQEFFTTYHSHPAGGMVRITCCDASAMLKDCYAEFQQVVGFSATLKPFEYYVQLSGLDLEKTRTAEFLSPFPASNRKLLIIPQVSTRYGLRERNYPRIADAIQRIVALAAGNYLVFLPSFQFLERVTALFQPPEGFTVLRQERGMKGDQLEAVLDHLRAEGTPTIVFAVQGGSFSEGVDYAGKMIIGAFVVGPPLPTFDLEREQMRECYQRRFGAGFEYAYSIPAMAKAIQAAGRVIRSEHDRGLIVLMDSRFTEASYSRAMPADWFETDVKELISTSILKDVAEFWADPEESR</sequence>
<evidence type="ECO:0000313" key="18">
    <source>
        <dbReference type="EMBL" id="MBT1072896.1"/>
    </source>
</evidence>
<dbReference type="InterPro" id="IPR014001">
    <property type="entry name" value="Helicase_ATP-bd"/>
</dbReference>
<dbReference type="SMART" id="SM00491">
    <property type="entry name" value="HELICc2"/>
    <property type="match status" value="1"/>
</dbReference>
<evidence type="ECO:0000256" key="12">
    <source>
        <dbReference type="ARBA" id="ARBA00023204"/>
    </source>
</evidence>
<dbReference type="EC" id="5.6.2.3" evidence="15"/>
<dbReference type="PANTHER" id="PTHR11472">
    <property type="entry name" value="DNA REPAIR DEAD HELICASE RAD3/XP-D SUBFAMILY MEMBER"/>
    <property type="match status" value="1"/>
</dbReference>
<dbReference type="Pfam" id="PF00270">
    <property type="entry name" value="DEAD"/>
    <property type="match status" value="1"/>
</dbReference>
<evidence type="ECO:0000256" key="13">
    <source>
        <dbReference type="ARBA" id="ARBA00023235"/>
    </source>
</evidence>
<dbReference type="InterPro" id="IPR006555">
    <property type="entry name" value="ATP-dep_Helicase_C"/>
</dbReference>
<evidence type="ECO:0000256" key="7">
    <source>
        <dbReference type="ARBA" id="ARBA00022806"/>
    </source>
</evidence>
<evidence type="ECO:0000256" key="5">
    <source>
        <dbReference type="ARBA" id="ARBA00022763"/>
    </source>
</evidence>
<keyword evidence="8" id="KW-0067">ATP-binding</keyword>
<keyword evidence="10" id="KW-0411">Iron-sulfur</keyword>
<evidence type="ECO:0000256" key="9">
    <source>
        <dbReference type="ARBA" id="ARBA00023004"/>
    </source>
</evidence>
<gene>
    <name evidence="18" type="ORF">KJB30_13955</name>
</gene>
<reference evidence="18 19" key="1">
    <citation type="submission" date="2021-05" db="EMBL/GenBank/DDBJ databases">
        <title>The draft genome of Geobacter chapellei DSM 13688.</title>
        <authorList>
            <person name="Xu Z."/>
            <person name="Masuda Y."/>
            <person name="Itoh H."/>
            <person name="Senoo K."/>
        </authorList>
    </citation>
    <scope>NUCLEOTIDE SEQUENCE [LARGE SCALE GENOMIC DNA]</scope>
    <source>
        <strain evidence="18 19">DSM 13688</strain>
    </source>
</reference>
<evidence type="ECO:0000256" key="4">
    <source>
        <dbReference type="ARBA" id="ARBA00022741"/>
    </source>
</evidence>
<dbReference type="PROSITE" id="PS51193">
    <property type="entry name" value="HELICASE_ATP_BIND_2"/>
    <property type="match status" value="1"/>
</dbReference>